<dbReference type="EMBL" id="LQRT01000001">
    <property type="protein sequence ID" value="KZS42904.1"/>
    <property type="molecule type" value="Genomic_DNA"/>
</dbReference>
<dbReference type="AlphaFoldDB" id="A0A163D0I4"/>
<sequence length="185" mass="21746">MRTPINLKKYFFVFLASFIFYACEHDATLEEQSPVTQELTDQNKASVSALYANFVTVLRDIEDPDIMSYSEFEKSLRNTNDRERALLEEEIKEGLRGIDPKTNFEDDYAKAGSNCKSNVVSRLTHSRIKALGRSRARMSWSKKARQKYGWKYRKWSKAKDKGYYFYTDGTDYLLWKYRAYGKPCK</sequence>
<name>A0A163D0I4_9FLAO</name>
<evidence type="ECO:0000313" key="3">
    <source>
        <dbReference type="Proteomes" id="UP000076715"/>
    </source>
</evidence>
<reference evidence="2 3" key="1">
    <citation type="submission" date="2016-01" db="EMBL/GenBank/DDBJ databases">
        <title>The draft genome sequence of Aquimarina sp. RZW4-3-2.</title>
        <authorList>
            <person name="Wang Y."/>
        </authorList>
    </citation>
    <scope>NUCLEOTIDE SEQUENCE [LARGE SCALE GENOMIC DNA]</scope>
    <source>
        <strain evidence="2 3">RZW4-3-2</strain>
    </source>
</reference>
<feature type="chain" id="PRO_5007842165" evidence="1">
    <location>
        <begin position="23"/>
        <end position="185"/>
    </location>
</feature>
<dbReference type="PROSITE" id="PS51257">
    <property type="entry name" value="PROKAR_LIPOPROTEIN"/>
    <property type="match status" value="1"/>
</dbReference>
<organism evidence="2 3">
    <name type="scientific">Aquimarina aggregata</name>
    <dbReference type="NCBI Taxonomy" id="1642818"/>
    <lineage>
        <taxon>Bacteria</taxon>
        <taxon>Pseudomonadati</taxon>
        <taxon>Bacteroidota</taxon>
        <taxon>Flavobacteriia</taxon>
        <taxon>Flavobacteriales</taxon>
        <taxon>Flavobacteriaceae</taxon>
        <taxon>Aquimarina</taxon>
    </lineage>
</organism>
<dbReference type="OrthoDB" id="9935880at2"/>
<evidence type="ECO:0000256" key="1">
    <source>
        <dbReference type="SAM" id="SignalP"/>
    </source>
</evidence>
<evidence type="ECO:0000313" key="2">
    <source>
        <dbReference type="EMBL" id="KZS42904.1"/>
    </source>
</evidence>
<keyword evidence="1" id="KW-0732">Signal</keyword>
<dbReference type="RefSeq" id="WP_066308162.1">
    <property type="nucleotide sequence ID" value="NZ_CANLSS010000010.1"/>
</dbReference>
<dbReference type="Proteomes" id="UP000076715">
    <property type="component" value="Unassembled WGS sequence"/>
</dbReference>
<dbReference type="STRING" id="1642818.AWE51_16190"/>
<proteinExistence type="predicted"/>
<comment type="caution">
    <text evidence="2">The sequence shown here is derived from an EMBL/GenBank/DDBJ whole genome shotgun (WGS) entry which is preliminary data.</text>
</comment>
<protein>
    <submittedName>
        <fullName evidence="2">Uncharacterized protein</fullName>
    </submittedName>
</protein>
<accession>A0A163D0I4</accession>
<feature type="signal peptide" evidence="1">
    <location>
        <begin position="1"/>
        <end position="22"/>
    </location>
</feature>
<keyword evidence="3" id="KW-1185">Reference proteome</keyword>
<gene>
    <name evidence="2" type="ORF">AWE51_16190</name>
</gene>